<gene>
    <name evidence="3" type="ORF">P4O66_015758</name>
</gene>
<feature type="region of interest" description="Disordered" evidence="2">
    <location>
        <begin position="251"/>
        <end position="277"/>
    </location>
</feature>
<feature type="coiled-coil region" evidence="1">
    <location>
        <begin position="313"/>
        <end position="340"/>
    </location>
</feature>
<name>A0AAD9DRB9_9TELE</name>
<feature type="coiled-coil region" evidence="1">
    <location>
        <begin position="372"/>
        <end position="423"/>
    </location>
</feature>
<feature type="region of interest" description="Disordered" evidence="2">
    <location>
        <begin position="108"/>
        <end position="139"/>
    </location>
</feature>
<proteinExistence type="predicted"/>
<sequence>MGEWRQGSKGLYVNLVGGLGGALIVLQKRAVKKNACRSNGLDVAAGQRSQAVTHCPLQPTHSPSWEEHLSVELLDVEAQVAAFRLDTEPGSLQSAVLCGALAPGSVTPPAEGGLDSRLARRQGNSRSQSDSGCCPPLSERHTLQQPAMSHLAPLSFFLFAPPHPFFSSLPLVLSQTTTPYCNLLELYPLLELKSLDAELDGSTGASCWTGMLSGEACLFSSQKDGYDLPAYDALTQILPDYQHLLRMPKSPQYSREEPREQNKPQRSSELNQTFEIRTPHDRFTLPNARDDGPHVAVITEHQTKELENYRNAMGKMAEDILALRSQVANLEEENSRLRAGVSLHRNLLDDTDIDVMTKTEIADRIVSLKFMLAAESRKVMEQTDKIQQLQNELIRKNDSEKELVELQRAHQQQQAELQHYQGHARKLARLEGTICQQEKVIERMEKVLETKLRERNKEISQRKKIKQKDIEDNMRKEIESVLAAENSRLREELERLRRQPSPVPTQQPAQIQQPLVDRERMNLLAQLERTEACIHTLNKQLEENARQWGREKQGMLIRLSEYGHGFTRTSSEILHDSPQ</sequence>
<dbReference type="GO" id="GO:0005777">
    <property type="term" value="C:peroxisome"/>
    <property type="evidence" value="ECO:0007669"/>
    <property type="project" value="TreeGrafter"/>
</dbReference>
<dbReference type="PANTHER" id="PTHR21623:SF2">
    <property type="entry name" value="COILED-COIL DOMAIN-CONTAINING PROTEIN 33"/>
    <property type="match status" value="1"/>
</dbReference>
<comment type="caution">
    <text evidence="3">The sequence shown here is derived from an EMBL/GenBank/DDBJ whole genome shotgun (WGS) entry which is preliminary data.</text>
</comment>
<feature type="non-terminal residue" evidence="3">
    <location>
        <position position="579"/>
    </location>
</feature>
<dbReference type="Proteomes" id="UP001239994">
    <property type="component" value="Unassembled WGS sequence"/>
</dbReference>
<reference evidence="3" key="1">
    <citation type="submission" date="2023-03" db="EMBL/GenBank/DDBJ databases">
        <title>Electrophorus voltai genome.</title>
        <authorList>
            <person name="Bian C."/>
        </authorList>
    </citation>
    <scope>NUCLEOTIDE SEQUENCE</scope>
    <source>
        <strain evidence="3">CB-2022</strain>
        <tissue evidence="3">Muscle</tissue>
    </source>
</reference>
<feature type="compositionally biased region" description="Basic and acidic residues" evidence="2">
    <location>
        <begin position="254"/>
        <end position="263"/>
    </location>
</feature>
<accession>A0AAD9DRB9</accession>
<feature type="compositionally biased region" description="Polar residues" evidence="2">
    <location>
        <begin position="264"/>
        <end position="275"/>
    </location>
</feature>
<evidence type="ECO:0000256" key="1">
    <source>
        <dbReference type="SAM" id="Coils"/>
    </source>
</evidence>
<evidence type="ECO:0000313" key="3">
    <source>
        <dbReference type="EMBL" id="KAK1789874.1"/>
    </source>
</evidence>
<evidence type="ECO:0000313" key="4">
    <source>
        <dbReference type="Proteomes" id="UP001239994"/>
    </source>
</evidence>
<organism evidence="3 4">
    <name type="scientific">Electrophorus voltai</name>
    <dbReference type="NCBI Taxonomy" id="2609070"/>
    <lineage>
        <taxon>Eukaryota</taxon>
        <taxon>Metazoa</taxon>
        <taxon>Chordata</taxon>
        <taxon>Craniata</taxon>
        <taxon>Vertebrata</taxon>
        <taxon>Euteleostomi</taxon>
        <taxon>Actinopterygii</taxon>
        <taxon>Neopterygii</taxon>
        <taxon>Teleostei</taxon>
        <taxon>Ostariophysi</taxon>
        <taxon>Gymnotiformes</taxon>
        <taxon>Gymnotoidei</taxon>
        <taxon>Gymnotidae</taxon>
        <taxon>Electrophorus</taxon>
    </lineage>
</organism>
<feature type="compositionally biased region" description="Polar residues" evidence="2">
    <location>
        <begin position="122"/>
        <end position="131"/>
    </location>
</feature>
<dbReference type="AlphaFoldDB" id="A0AAD9DRB9"/>
<keyword evidence="1" id="KW-0175">Coiled coil</keyword>
<protein>
    <recommendedName>
        <fullName evidence="5">Coiled-coil domain containing 33</fullName>
    </recommendedName>
</protein>
<evidence type="ECO:0000256" key="2">
    <source>
        <dbReference type="SAM" id="MobiDB-lite"/>
    </source>
</evidence>
<dbReference type="PANTHER" id="PTHR21623">
    <property type="entry name" value="SPERIOLIN-BINDING FACTOR"/>
    <property type="match status" value="1"/>
</dbReference>
<evidence type="ECO:0008006" key="5">
    <source>
        <dbReference type="Google" id="ProtNLM"/>
    </source>
</evidence>
<dbReference type="EMBL" id="JAROKS010000022">
    <property type="protein sequence ID" value="KAK1789874.1"/>
    <property type="molecule type" value="Genomic_DNA"/>
</dbReference>
<dbReference type="InterPro" id="IPR039889">
    <property type="entry name" value="CCD33"/>
</dbReference>
<keyword evidence="4" id="KW-1185">Reference proteome</keyword>